<name>A0A1X0K4F4_MYCSC</name>
<accession>A0A1X0K4F4</accession>
<protein>
    <submittedName>
        <fullName evidence="1">Uncharacterized protein</fullName>
    </submittedName>
</protein>
<dbReference type="AlphaFoldDB" id="A0A1X0K4F4"/>
<sequence>MAASADPVGTSRVASVESWPDNACGGFFSWHVINELKDAPIRATVAVQRRKGSEEYDDRYVYDLARGTSSFVSCRRITATDGPDFYDVTAWLAGAEKA</sequence>
<proteinExistence type="predicted"/>
<gene>
    <name evidence="1" type="ORF">BST44_24490</name>
</gene>
<reference evidence="1 2" key="1">
    <citation type="submission" date="2017-02" db="EMBL/GenBank/DDBJ databases">
        <title>The new phylogeny of genus Mycobacterium.</title>
        <authorList>
            <person name="Tortoli E."/>
            <person name="Trovato A."/>
            <person name="Cirillo D.M."/>
        </authorList>
    </citation>
    <scope>NUCLEOTIDE SEQUENCE [LARGE SCALE GENOMIC DNA]</scope>
    <source>
        <strain evidence="1 2">DSM 43992</strain>
    </source>
</reference>
<keyword evidence="2" id="KW-1185">Reference proteome</keyword>
<dbReference type="EMBL" id="MVIJ01000054">
    <property type="protein sequence ID" value="ORB70024.1"/>
    <property type="molecule type" value="Genomic_DNA"/>
</dbReference>
<dbReference type="Proteomes" id="UP000192601">
    <property type="component" value="Unassembled WGS sequence"/>
</dbReference>
<comment type="caution">
    <text evidence="1">The sequence shown here is derived from an EMBL/GenBank/DDBJ whole genome shotgun (WGS) entry which is preliminary data.</text>
</comment>
<evidence type="ECO:0000313" key="2">
    <source>
        <dbReference type="Proteomes" id="UP000192601"/>
    </source>
</evidence>
<evidence type="ECO:0000313" key="1">
    <source>
        <dbReference type="EMBL" id="ORB70024.1"/>
    </source>
</evidence>
<organism evidence="1 2">
    <name type="scientific">Mycobacterium scrofulaceum</name>
    <dbReference type="NCBI Taxonomy" id="1783"/>
    <lineage>
        <taxon>Bacteria</taxon>
        <taxon>Bacillati</taxon>
        <taxon>Actinomycetota</taxon>
        <taxon>Actinomycetes</taxon>
        <taxon>Mycobacteriales</taxon>
        <taxon>Mycobacteriaceae</taxon>
        <taxon>Mycobacterium</taxon>
    </lineage>
</organism>